<dbReference type="NCBIfam" id="TIGR00790">
    <property type="entry name" value="fnt"/>
    <property type="match status" value="1"/>
</dbReference>
<evidence type="ECO:0000256" key="7">
    <source>
        <dbReference type="SAM" id="Phobius"/>
    </source>
</evidence>
<dbReference type="PANTHER" id="PTHR30520:SF8">
    <property type="entry name" value="NITRITE TRANSPORTER NIRC"/>
    <property type="match status" value="1"/>
</dbReference>
<dbReference type="PANTHER" id="PTHR30520">
    <property type="entry name" value="FORMATE TRANSPORTER-RELATED"/>
    <property type="match status" value="1"/>
</dbReference>
<feature type="region of interest" description="Disordered" evidence="6">
    <location>
        <begin position="257"/>
        <end position="284"/>
    </location>
</feature>
<dbReference type="AlphaFoldDB" id="A0A841SZU6"/>
<organism evidence="8 9">
    <name type="scientific">Cohnella thailandensis</name>
    <dbReference type="NCBI Taxonomy" id="557557"/>
    <lineage>
        <taxon>Bacteria</taxon>
        <taxon>Bacillati</taxon>
        <taxon>Bacillota</taxon>
        <taxon>Bacilli</taxon>
        <taxon>Bacillales</taxon>
        <taxon>Paenibacillaceae</taxon>
        <taxon>Cohnella</taxon>
    </lineage>
</organism>
<feature type="transmembrane region" description="Helical" evidence="7">
    <location>
        <begin position="235"/>
        <end position="252"/>
    </location>
</feature>
<evidence type="ECO:0000256" key="4">
    <source>
        <dbReference type="ARBA" id="ARBA00023136"/>
    </source>
</evidence>
<dbReference type="Pfam" id="PF01226">
    <property type="entry name" value="Form_Nir_trans"/>
    <property type="match status" value="1"/>
</dbReference>
<feature type="transmembrane region" description="Helical" evidence="7">
    <location>
        <begin position="27"/>
        <end position="48"/>
    </location>
</feature>
<evidence type="ECO:0000256" key="3">
    <source>
        <dbReference type="ARBA" id="ARBA00022989"/>
    </source>
</evidence>
<gene>
    <name evidence="8" type="ORF">H7B67_21965</name>
</gene>
<keyword evidence="4 7" id="KW-0472">Membrane</keyword>
<name>A0A841SZU6_9BACL</name>
<dbReference type="GO" id="GO:0015499">
    <property type="term" value="F:formate transmembrane transporter activity"/>
    <property type="evidence" value="ECO:0007669"/>
    <property type="project" value="TreeGrafter"/>
</dbReference>
<dbReference type="Gene3D" id="1.20.1080.10">
    <property type="entry name" value="Glycerol uptake facilitator protein"/>
    <property type="match status" value="1"/>
</dbReference>
<evidence type="ECO:0000256" key="6">
    <source>
        <dbReference type="SAM" id="MobiDB-lite"/>
    </source>
</evidence>
<evidence type="ECO:0000256" key="5">
    <source>
        <dbReference type="ARBA" id="ARBA00049660"/>
    </source>
</evidence>
<feature type="transmembrane region" description="Helical" evidence="7">
    <location>
        <begin position="187"/>
        <end position="215"/>
    </location>
</feature>
<comment type="caution">
    <text evidence="8">The sequence shown here is derived from an EMBL/GenBank/DDBJ whole genome shotgun (WGS) entry which is preliminary data.</text>
</comment>
<proteinExistence type="inferred from homology"/>
<dbReference type="Proteomes" id="UP000535838">
    <property type="component" value="Unassembled WGS sequence"/>
</dbReference>
<dbReference type="InterPro" id="IPR024002">
    <property type="entry name" value="For/NO2_transpt_CS"/>
</dbReference>
<evidence type="ECO:0000313" key="9">
    <source>
        <dbReference type="Proteomes" id="UP000535838"/>
    </source>
</evidence>
<keyword evidence="3 7" id="KW-1133">Transmembrane helix</keyword>
<sequence>MDASALEAIVDKALAKKKKWDDSPYKYGISAALAGAYIGMAVVLMFSVSAPLYTVHSPWTPLVMGVSFGIGLILVVFAGAELFTGNNMVFSIGALAHRTSWKDALRNWLWCWLGNFAGAAAFAWIVWRSGVFAGIADEHQLFVLAGKKMHLPFEQLFWRGVVCNWLVCLAVWCTYKLKSESARMLAIVGCLCAFVASGFEHSIANMTTFSLALLLPHPDTIAIAGLARNLVPVTLGNIVGGGLFVGAAYWFAESQASRSRTAHSSPETRTKPKNGPAKTEKEPA</sequence>
<comment type="subcellular location">
    <subcellularLocation>
        <location evidence="1">Membrane</location>
        <topology evidence="1">Multi-pass membrane protein</topology>
    </subcellularLocation>
</comment>
<dbReference type="EMBL" id="JACJVQ010000019">
    <property type="protein sequence ID" value="MBB6636802.1"/>
    <property type="molecule type" value="Genomic_DNA"/>
</dbReference>
<dbReference type="RefSeq" id="WP_185122005.1">
    <property type="nucleotide sequence ID" value="NZ_JACJVQ010000019.1"/>
</dbReference>
<dbReference type="InterPro" id="IPR000292">
    <property type="entry name" value="For/NO2_transpt"/>
</dbReference>
<feature type="compositionally biased region" description="Polar residues" evidence="6">
    <location>
        <begin position="257"/>
        <end position="267"/>
    </location>
</feature>
<protein>
    <submittedName>
        <fullName evidence="8">Formate/nitrite transporter family protein</fullName>
    </submittedName>
</protein>
<feature type="transmembrane region" description="Helical" evidence="7">
    <location>
        <begin position="108"/>
        <end position="127"/>
    </location>
</feature>
<reference evidence="8 9" key="1">
    <citation type="submission" date="2020-08" db="EMBL/GenBank/DDBJ databases">
        <title>Cohnella phylogeny.</title>
        <authorList>
            <person name="Dunlap C."/>
        </authorList>
    </citation>
    <scope>NUCLEOTIDE SEQUENCE [LARGE SCALE GENOMIC DNA]</scope>
    <source>
        <strain evidence="8 9">DSM 25241</strain>
    </source>
</reference>
<keyword evidence="2 7" id="KW-0812">Transmembrane</keyword>
<keyword evidence="9" id="KW-1185">Reference proteome</keyword>
<evidence type="ECO:0000256" key="2">
    <source>
        <dbReference type="ARBA" id="ARBA00022692"/>
    </source>
</evidence>
<feature type="transmembrane region" description="Helical" evidence="7">
    <location>
        <begin position="156"/>
        <end position="175"/>
    </location>
</feature>
<accession>A0A841SZU6</accession>
<dbReference type="InterPro" id="IPR023271">
    <property type="entry name" value="Aquaporin-like"/>
</dbReference>
<evidence type="ECO:0000313" key="8">
    <source>
        <dbReference type="EMBL" id="MBB6636802.1"/>
    </source>
</evidence>
<dbReference type="GO" id="GO:0005886">
    <property type="term" value="C:plasma membrane"/>
    <property type="evidence" value="ECO:0007669"/>
    <property type="project" value="TreeGrafter"/>
</dbReference>
<dbReference type="PROSITE" id="PS01006">
    <property type="entry name" value="FORMATE_NITRITE_TP_2"/>
    <property type="match status" value="1"/>
</dbReference>
<evidence type="ECO:0000256" key="1">
    <source>
        <dbReference type="ARBA" id="ARBA00004141"/>
    </source>
</evidence>
<comment type="similarity">
    <text evidence="5">Belongs to the FNT transporter (TC 1.A.16) family.</text>
</comment>
<feature type="transmembrane region" description="Helical" evidence="7">
    <location>
        <begin position="68"/>
        <end position="96"/>
    </location>
</feature>